<dbReference type="PANTHER" id="PTHR21137:SF35">
    <property type="entry name" value="ODORANT RECEPTOR 19A-RELATED"/>
    <property type="match status" value="1"/>
</dbReference>
<feature type="transmembrane region" description="Helical" evidence="10">
    <location>
        <begin position="562"/>
        <end position="581"/>
    </location>
</feature>
<dbReference type="InterPro" id="IPR004117">
    <property type="entry name" value="7tm6_olfct_rcpt"/>
</dbReference>
<evidence type="ECO:0000256" key="2">
    <source>
        <dbReference type="ARBA" id="ARBA00022475"/>
    </source>
</evidence>
<accession>A0ABD2B459</accession>
<dbReference type="Proteomes" id="UP001607303">
    <property type="component" value="Unassembled WGS sequence"/>
</dbReference>
<keyword evidence="5" id="KW-0552">Olfaction</keyword>
<comment type="subcellular location">
    <subcellularLocation>
        <location evidence="1">Cell membrane</location>
        <topology evidence="1">Multi-pass membrane protein</topology>
    </subcellularLocation>
</comment>
<keyword evidence="3" id="KW-0716">Sensory transduction</keyword>
<dbReference type="EMBL" id="JAYRBN010000100">
    <property type="protein sequence ID" value="KAL2727527.1"/>
    <property type="molecule type" value="Genomic_DNA"/>
</dbReference>
<feature type="transmembrane region" description="Helical" evidence="10">
    <location>
        <begin position="454"/>
        <end position="472"/>
    </location>
</feature>
<organism evidence="11 12">
    <name type="scientific">Vespula maculifrons</name>
    <name type="common">Eastern yellow jacket</name>
    <name type="synonym">Wasp</name>
    <dbReference type="NCBI Taxonomy" id="7453"/>
    <lineage>
        <taxon>Eukaryota</taxon>
        <taxon>Metazoa</taxon>
        <taxon>Ecdysozoa</taxon>
        <taxon>Arthropoda</taxon>
        <taxon>Hexapoda</taxon>
        <taxon>Insecta</taxon>
        <taxon>Pterygota</taxon>
        <taxon>Neoptera</taxon>
        <taxon>Endopterygota</taxon>
        <taxon>Hymenoptera</taxon>
        <taxon>Apocrita</taxon>
        <taxon>Aculeata</taxon>
        <taxon>Vespoidea</taxon>
        <taxon>Vespidae</taxon>
        <taxon>Vespinae</taxon>
        <taxon>Vespula</taxon>
    </lineage>
</organism>
<evidence type="ECO:0000256" key="9">
    <source>
        <dbReference type="ARBA" id="ARBA00023224"/>
    </source>
</evidence>
<evidence type="ECO:0000256" key="7">
    <source>
        <dbReference type="ARBA" id="ARBA00023136"/>
    </source>
</evidence>
<evidence type="ECO:0000313" key="11">
    <source>
        <dbReference type="EMBL" id="KAL2727527.1"/>
    </source>
</evidence>
<dbReference type="GO" id="GO:0007608">
    <property type="term" value="P:sensory perception of smell"/>
    <property type="evidence" value="ECO:0007669"/>
    <property type="project" value="UniProtKB-KW"/>
</dbReference>
<reference evidence="11 12" key="1">
    <citation type="journal article" date="2024" name="Ann. Entomol. Soc. Am.">
        <title>Genomic analyses of the southern and eastern yellowjacket wasps (Hymenoptera: Vespidae) reveal evolutionary signatures of social life.</title>
        <authorList>
            <person name="Catto M.A."/>
            <person name="Caine P.B."/>
            <person name="Orr S.E."/>
            <person name="Hunt B.G."/>
            <person name="Goodisman M.A.D."/>
        </authorList>
    </citation>
    <scope>NUCLEOTIDE SEQUENCE [LARGE SCALE GENOMIC DNA]</scope>
    <source>
        <strain evidence="11">232</strain>
        <tissue evidence="11">Head and thorax</tissue>
    </source>
</reference>
<feature type="transmembrane region" description="Helical" evidence="10">
    <location>
        <begin position="765"/>
        <end position="786"/>
    </location>
</feature>
<evidence type="ECO:0000256" key="8">
    <source>
        <dbReference type="ARBA" id="ARBA00023170"/>
    </source>
</evidence>
<sequence length="909" mass="105871">MLLFYTFDLLCINKYNMCGGSYTLFDVCIIRTAHVCFVKYRHFFQLLALTGKKGKILSNCIYIIGSIFMTYVGCYSGQRVIDHNTNITRKIYQVSFYKLSIKTQKALLLLTMKVMNPCHFSMMGTMVTSHKLFLNIYMLFTSEPNINLITKSLETTLPTVCFGSCYCNLLLKTAIMKKILRRIKCDWGDLANKPELKILKKYANVSKLSTMVIAISFYLYIAFLIFPSLLRILQYIFGIIHKTELILPVRFDYCMSNQMFFFTVFLYEYIGMCIIGMVGVANYSMFIAIIQHACGLFNIVIWKIDERFKKKQRNFNHPRIYNKSTKDEEWIVDIIKFYNSIDEFLFEVLTLPLNISEKLTKFNFVVGSMFVIYAYYHLGQKLTDHHTDVFMKFCQIPFYSLSLKTQKLLLFFIMRSMKSCDLSINGVFVISHYLFAAIYMLFTSGLNINAITKLLEITVPTVCCGFCFWNILSKTAIMKKIMRTIKCDWGNLANKPELKILKKYANVSKLSTMVIAISFYLHIAFLIFPSLLRILPYIFGAINKTELILPVRFDYCMSNQMFFFMALLYEYIGMFIVSTIGAANYSMFAAVIQHACGLFKIIIWKTDERFKKKQCNFDQSRIHNKFVKDEEWIVGIIKFYNDIDDCQIPFYSLSLKSQKLLLFFIMKSMKPCNLSMNGVFVISHYLLAAIMRKSFSFAMIYMLFTSEPNINLITKSLETTLPTMKKILRRIKCDWGDLANKPELKILKKYANVSKLSTMVIAISFYLYIAFLIFPSLLRILQYIFGIIHKTELILPVRFDYCMSNQIFFFLVLFYQYVGMCIVCMVGVANYSMFIAVIQHACALFNIIQCQIPYYTLSLKTQKLLLLLVMKTMRPCYLSVKGVVVVSHYTFAKLIQSSFSYAVVFYKLQ</sequence>
<evidence type="ECO:0000256" key="10">
    <source>
        <dbReference type="SAM" id="Phobius"/>
    </source>
</evidence>
<keyword evidence="4 10" id="KW-0812">Transmembrane</keyword>
<evidence type="ECO:0000256" key="3">
    <source>
        <dbReference type="ARBA" id="ARBA00022606"/>
    </source>
</evidence>
<evidence type="ECO:0000256" key="5">
    <source>
        <dbReference type="ARBA" id="ARBA00022725"/>
    </source>
</evidence>
<evidence type="ECO:0000256" key="4">
    <source>
        <dbReference type="ARBA" id="ARBA00022692"/>
    </source>
</evidence>
<feature type="transmembrane region" description="Helical" evidence="10">
    <location>
        <begin position="259"/>
        <end position="279"/>
    </location>
</feature>
<keyword evidence="9" id="KW-0807">Transducer</keyword>
<dbReference type="Pfam" id="PF02949">
    <property type="entry name" value="7tm_6"/>
    <property type="match status" value="2"/>
</dbReference>
<proteinExistence type="predicted"/>
<dbReference type="AlphaFoldDB" id="A0ABD2B459"/>
<evidence type="ECO:0000256" key="6">
    <source>
        <dbReference type="ARBA" id="ARBA00022989"/>
    </source>
</evidence>
<feature type="transmembrane region" description="Helical" evidence="10">
    <location>
        <begin position="510"/>
        <end position="528"/>
    </location>
</feature>
<keyword evidence="7 10" id="KW-0472">Membrane</keyword>
<keyword evidence="2" id="KW-1003">Cell membrane</keyword>
<evidence type="ECO:0000313" key="12">
    <source>
        <dbReference type="Proteomes" id="UP001607303"/>
    </source>
</evidence>
<feature type="transmembrane region" description="Helical" evidence="10">
    <location>
        <begin position="422"/>
        <end position="442"/>
    </location>
</feature>
<dbReference type="GO" id="GO:0005886">
    <property type="term" value="C:plasma membrane"/>
    <property type="evidence" value="ECO:0007669"/>
    <property type="project" value="UniProtKB-SubCell"/>
</dbReference>
<name>A0ABD2B459_VESMC</name>
<dbReference type="PANTHER" id="PTHR21137">
    <property type="entry name" value="ODORANT RECEPTOR"/>
    <property type="match status" value="1"/>
</dbReference>
<protein>
    <submittedName>
        <fullName evidence="11">Odorant receptor 46a-like isoform X1</fullName>
    </submittedName>
</protein>
<keyword evidence="12" id="KW-1185">Reference proteome</keyword>
<gene>
    <name evidence="11" type="ORF">V1477_016803</name>
</gene>
<feature type="transmembrane region" description="Helical" evidence="10">
    <location>
        <begin position="285"/>
        <end position="304"/>
    </location>
</feature>
<comment type="caution">
    <text evidence="11">The sequence shown here is derived from an EMBL/GenBank/DDBJ whole genome shotgun (WGS) entry which is preliminary data.</text>
</comment>
<evidence type="ECO:0000256" key="1">
    <source>
        <dbReference type="ARBA" id="ARBA00004651"/>
    </source>
</evidence>
<dbReference type="GO" id="GO:0007165">
    <property type="term" value="P:signal transduction"/>
    <property type="evidence" value="ECO:0007669"/>
    <property type="project" value="UniProtKB-KW"/>
</dbReference>
<feature type="transmembrane region" description="Helical" evidence="10">
    <location>
        <begin position="679"/>
        <end position="704"/>
    </location>
</feature>
<feature type="transmembrane region" description="Helical" evidence="10">
    <location>
        <begin position="807"/>
        <end position="828"/>
    </location>
</feature>
<keyword evidence="8" id="KW-0675">Receptor</keyword>
<feature type="transmembrane region" description="Helical" evidence="10">
    <location>
        <begin position="217"/>
        <end position="238"/>
    </location>
</feature>
<keyword evidence="6 10" id="KW-1133">Transmembrane helix</keyword>